<sequence length="109" mass="12315">MGGDKRRESWNVPKHSPKGRPTLAPTFRKDTNSKFRRGVRPDMLPRPLKYKSSRVVSTGFLSSAFRAGNIVVEIAQTNISVLPEALLLRDHAQKQHKFALKHDIKALIT</sequence>
<evidence type="ECO:0000256" key="1">
    <source>
        <dbReference type="SAM" id="MobiDB-lite"/>
    </source>
</evidence>
<dbReference type="AlphaFoldDB" id="A0AAJ8BXD6"/>
<organism evidence="2">
    <name type="scientific">Aspergillus niger</name>
    <dbReference type="NCBI Taxonomy" id="5061"/>
    <lineage>
        <taxon>Eukaryota</taxon>
        <taxon>Fungi</taxon>
        <taxon>Dikarya</taxon>
        <taxon>Ascomycota</taxon>
        <taxon>Pezizomycotina</taxon>
        <taxon>Eurotiomycetes</taxon>
        <taxon>Eurotiomycetidae</taxon>
        <taxon>Eurotiales</taxon>
        <taxon>Aspergillaceae</taxon>
        <taxon>Aspergillus</taxon>
        <taxon>Aspergillus subgen. Circumdati</taxon>
    </lineage>
</organism>
<dbReference type="RefSeq" id="XP_059605682.1">
    <property type="nucleotide sequence ID" value="XM_059746602.1"/>
</dbReference>
<dbReference type="GeneID" id="84590461"/>
<reference evidence="2" key="1">
    <citation type="submission" date="2025-02" db="EMBL/GenBank/DDBJ databases">
        <authorList>
            <consortium name="NCBI Genome Project"/>
        </authorList>
    </citation>
    <scope>NUCLEOTIDE SEQUENCE</scope>
</reference>
<name>A0AAJ8BXD6_ASPNG</name>
<protein>
    <submittedName>
        <fullName evidence="2">Uncharacterized protein</fullName>
    </submittedName>
</protein>
<evidence type="ECO:0000313" key="2">
    <source>
        <dbReference type="RefSeq" id="XP_059605682.1"/>
    </source>
</evidence>
<gene>
    <name evidence="2" type="ORF">An02g10910</name>
</gene>
<reference evidence="2" key="2">
    <citation type="submission" date="2025-08" db="UniProtKB">
        <authorList>
            <consortium name="RefSeq"/>
        </authorList>
    </citation>
    <scope>IDENTIFICATION</scope>
</reference>
<feature type="region of interest" description="Disordered" evidence="1">
    <location>
        <begin position="1"/>
        <end position="43"/>
    </location>
</feature>
<dbReference type="VEuPathDB" id="FungiDB:An02g10910"/>
<dbReference type="KEGG" id="ang:An02g10910"/>
<accession>A0AAJ8BXD6</accession>
<proteinExistence type="predicted"/>